<gene>
    <name evidence="4" type="ORF">C0184_16150</name>
</gene>
<dbReference type="InterPro" id="IPR036890">
    <property type="entry name" value="HATPase_C_sf"/>
</dbReference>
<dbReference type="PANTHER" id="PTHR33495:SF2">
    <property type="entry name" value="ANTI-SIGMA FACTOR ANTAGONIST TM_1081-RELATED"/>
    <property type="match status" value="1"/>
</dbReference>
<evidence type="ECO:0000256" key="2">
    <source>
        <dbReference type="RuleBase" id="RU003749"/>
    </source>
</evidence>
<dbReference type="SUPFAM" id="SSF52091">
    <property type="entry name" value="SpoIIaa-like"/>
    <property type="match status" value="1"/>
</dbReference>
<dbReference type="PANTHER" id="PTHR33495">
    <property type="entry name" value="ANTI-SIGMA FACTOR ANTAGONIST TM_1081-RELATED-RELATED"/>
    <property type="match status" value="1"/>
</dbReference>
<sequence length="249" mass="27669">MESITLTADLDALAKISAFITAAAERCGLDDRATWQVQLAVDEAVTNVIQHAYDPDRPGDLTLSWQCHDHRFIVTVRDHGRQFDPNAVPVPDITSPLEERQVGGLGIYLITRLMDEVRFEFSPQGGNLLTMVKYLPHDRPESSDEVQVVPVHDRIDALTAPRLTKLVSERISQGARQIVLDLSAVSFLSSSGLRALLLIRKELMTLGGELRLAALQPQVYEVFTITGFTQVFNIHPSVAEARAAFSQRR</sequence>
<name>A0A2J6WSG0_9CHLR</name>
<organism evidence="4 5">
    <name type="scientific">Chloroflexus aggregans</name>
    <dbReference type="NCBI Taxonomy" id="152260"/>
    <lineage>
        <taxon>Bacteria</taxon>
        <taxon>Bacillati</taxon>
        <taxon>Chloroflexota</taxon>
        <taxon>Chloroflexia</taxon>
        <taxon>Chloroflexales</taxon>
        <taxon>Chloroflexineae</taxon>
        <taxon>Chloroflexaceae</taxon>
        <taxon>Chloroflexus</taxon>
    </lineage>
</organism>
<dbReference type="InterPro" id="IPR002645">
    <property type="entry name" value="STAS_dom"/>
</dbReference>
<evidence type="ECO:0000259" key="3">
    <source>
        <dbReference type="PROSITE" id="PS50801"/>
    </source>
</evidence>
<dbReference type="InterPro" id="IPR003658">
    <property type="entry name" value="Anti-sigma_ant"/>
</dbReference>
<dbReference type="Proteomes" id="UP000243376">
    <property type="component" value="Unassembled WGS sequence"/>
</dbReference>
<dbReference type="Gene3D" id="3.30.565.10">
    <property type="entry name" value="Histidine kinase-like ATPase, C-terminal domain"/>
    <property type="match status" value="1"/>
</dbReference>
<accession>A0A2J6WSG0</accession>
<dbReference type="CDD" id="cd16936">
    <property type="entry name" value="HATPase_RsbW-like"/>
    <property type="match status" value="1"/>
</dbReference>
<evidence type="ECO:0000313" key="4">
    <source>
        <dbReference type="EMBL" id="PMP73421.1"/>
    </source>
</evidence>
<evidence type="ECO:0000313" key="5">
    <source>
        <dbReference type="Proteomes" id="UP000243376"/>
    </source>
</evidence>
<dbReference type="Gene3D" id="3.30.750.24">
    <property type="entry name" value="STAS domain"/>
    <property type="match status" value="1"/>
</dbReference>
<dbReference type="InterPro" id="IPR036513">
    <property type="entry name" value="STAS_dom_sf"/>
</dbReference>
<dbReference type="InterPro" id="IPR003594">
    <property type="entry name" value="HATPase_dom"/>
</dbReference>
<dbReference type="AlphaFoldDB" id="A0A2J6WSG0"/>
<proteinExistence type="inferred from homology"/>
<dbReference type="SUPFAM" id="SSF55874">
    <property type="entry name" value="ATPase domain of HSP90 chaperone/DNA topoisomerase II/histidine kinase"/>
    <property type="match status" value="1"/>
</dbReference>
<protein>
    <recommendedName>
        <fullName evidence="2">Anti-sigma factor antagonist</fullName>
    </recommendedName>
</protein>
<feature type="domain" description="STAS" evidence="3">
    <location>
        <begin position="136"/>
        <end position="245"/>
    </location>
</feature>
<reference evidence="4 5" key="1">
    <citation type="submission" date="2018-01" db="EMBL/GenBank/DDBJ databases">
        <title>Metagenomic assembled genomes from two thermal pools in the Uzon Caldera, Kamchatka, Russia.</title>
        <authorList>
            <person name="Wilkins L."/>
            <person name="Ettinger C."/>
        </authorList>
    </citation>
    <scope>NUCLEOTIDE SEQUENCE [LARGE SCALE GENOMIC DNA]</scope>
    <source>
        <strain evidence="4">ZAV-02</strain>
    </source>
</reference>
<dbReference type="Pfam" id="PF01740">
    <property type="entry name" value="STAS"/>
    <property type="match status" value="1"/>
</dbReference>
<dbReference type="Pfam" id="PF13581">
    <property type="entry name" value="HATPase_c_2"/>
    <property type="match status" value="1"/>
</dbReference>
<comment type="similarity">
    <text evidence="1 2">Belongs to the anti-sigma-factor antagonist family.</text>
</comment>
<dbReference type="PROSITE" id="PS50801">
    <property type="entry name" value="STAS"/>
    <property type="match status" value="1"/>
</dbReference>
<dbReference type="CDD" id="cd07043">
    <property type="entry name" value="STAS_anti-anti-sigma_factors"/>
    <property type="match status" value="1"/>
</dbReference>
<dbReference type="GO" id="GO:0043856">
    <property type="term" value="F:anti-sigma factor antagonist activity"/>
    <property type="evidence" value="ECO:0007669"/>
    <property type="project" value="InterPro"/>
</dbReference>
<dbReference type="NCBIfam" id="TIGR00377">
    <property type="entry name" value="ant_ant_sig"/>
    <property type="match status" value="1"/>
</dbReference>
<comment type="caution">
    <text evidence="4">The sequence shown here is derived from an EMBL/GenBank/DDBJ whole genome shotgun (WGS) entry which is preliminary data.</text>
</comment>
<dbReference type="EMBL" id="PNIQ01001082">
    <property type="protein sequence ID" value="PMP73421.1"/>
    <property type="molecule type" value="Genomic_DNA"/>
</dbReference>
<evidence type="ECO:0000256" key="1">
    <source>
        <dbReference type="ARBA" id="ARBA00009013"/>
    </source>
</evidence>